<evidence type="ECO:0000313" key="2">
    <source>
        <dbReference type="EMBL" id="KAA6380205.1"/>
    </source>
</evidence>
<feature type="non-terminal residue" evidence="2">
    <location>
        <position position="132"/>
    </location>
</feature>
<dbReference type="GO" id="GO:0016020">
    <property type="term" value="C:membrane"/>
    <property type="evidence" value="ECO:0007669"/>
    <property type="project" value="TreeGrafter"/>
</dbReference>
<accession>A0A5J4VCN3</accession>
<keyword evidence="1" id="KW-0472">Membrane</keyword>
<keyword evidence="1" id="KW-0812">Transmembrane</keyword>
<protein>
    <submittedName>
        <fullName evidence="2">Uncharacterized protein</fullName>
    </submittedName>
</protein>
<dbReference type="InterPro" id="IPR022127">
    <property type="entry name" value="STIMATE/YPL162C"/>
</dbReference>
<proteinExistence type="predicted"/>
<gene>
    <name evidence="2" type="ORF">EZS28_024267</name>
</gene>
<organism evidence="2 3">
    <name type="scientific">Streblomastix strix</name>
    <dbReference type="NCBI Taxonomy" id="222440"/>
    <lineage>
        <taxon>Eukaryota</taxon>
        <taxon>Metamonada</taxon>
        <taxon>Preaxostyla</taxon>
        <taxon>Oxymonadida</taxon>
        <taxon>Streblomastigidae</taxon>
        <taxon>Streblomastix</taxon>
    </lineage>
</organism>
<keyword evidence="1" id="KW-1133">Transmembrane helix</keyword>
<feature type="transmembrane region" description="Helical" evidence="1">
    <location>
        <begin position="14"/>
        <end position="33"/>
    </location>
</feature>
<dbReference type="AlphaFoldDB" id="A0A5J4VCN3"/>
<dbReference type="Proteomes" id="UP000324800">
    <property type="component" value="Unassembled WGS sequence"/>
</dbReference>
<dbReference type="PANTHER" id="PTHR31735">
    <property type="entry name" value="VACUOLAR MEMBRANE PROTEIN YPL162C"/>
    <property type="match status" value="1"/>
</dbReference>
<evidence type="ECO:0000256" key="1">
    <source>
        <dbReference type="SAM" id="Phobius"/>
    </source>
</evidence>
<dbReference type="OrthoDB" id="431202at2759"/>
<sequence length="132" mass="15602">MSTIEPISCDISTFQWWIFKVAFFVVEFSTVFLRRAFTKHQKPMKIWTLNIMKHIIGQIYSTFFQFTVGFLMNKPTVDGCLWSITGYHIDCTLGLYTSSILNKQVNKFAEKDNFRYKWMKIGYYGNPPNIIK</sequence>
<reference evidence="2 3" key="1">
    <citation type="submission" date="2019-03" db="EMBL/GenBank/DDBJ databases">
        <title>Single cell metagenomics reveals metabolic interactions within the superorganism composed of flagellate Streblomastix strix and complex community of Bacteroidetes bacteria on its surface.</title>
        <authorList>
            <person name="Treitli S.C."/>
            <person name="Kolisko M."/>
            <person name="Husnik F."/>
            <person name="Keeling P."/>
            <person name="Hampl V."/>
        </authorList>
    </citation>
    <scope>NUCLEOTIDE SEQUENCE [LARGE SCALE GENOMIC DNA]</scope>
    <source>
        <strain evidence="2">ST1C</strain>
    </source>
</reference>
<name>A0A5J4VCN3_9EUKA</name>
<dbReference type="PANTHER" id="PTHR31735:SF1">
    <property type="entry name" value="VACUOLAR MEMBRANE PROTEIN YPL162C"/>
    <property type="match status" value="1"/>
</dbReference>
<dbReference type="EMBL" id="SNRW01008045">
    <property type="protein sequence ID" value="KAA6380205.1"/>
    <property type="molecule type" value="Genomic_DNA"/>
</dbReference>
<evidence type="ECO:0000313" key="3">
    <source>
        <dbReference type="Proteomes" id="UP000324800"/>
    </source>
</evidence>
<comment type="caution">
    <text evidence="2">The sequence shown here is derived from an EMBL/GenBank/DDBJ whole genome shotgun (WGS) entry which is preliminary data.</text>
</comment>